<gene>
    <name evidence="2" type="ORF">VNI00_019155</name>
</gene>
<dbReference type="CDD" id="cd04301">
    <property type="entry name" value="NAT_SF"/>
    <property type="match status" value="1"/>
</dbReference>
<evidence type="ECO:0000313" key="3">
    <source>
        <dbReference type="Proteomes" id="UP001383192"/>
    </source>
</evidence>
<dbReference type="InterPro" id="IPR016181">
    <property type="entry name" value="Acyl_CoA_acyltransferase"/>
</dbReference>
<keyword evidence="3" id="KW-1185">Reference proteome</keyword>
<dbReference type="InterPro" id="IPR000182">
    <property type="entry name" value="GNAT_dom"/>
</dbReference>
<dbReference type="PROSITE" id="PS51186">
    <property type="entry name" value="GNAT"/>
    <property type="match status" value="1"/>
</dbReference>
<feature type="domain" description="N-acetyltransferase" evidence="1">
    <location>
        <begin position="25"/>
        <end position="191"/>
    </location>
</feature>
<protein>
    <recommendedName>
        <fullName evidence="1">N-acetyltransferase domain-containing protein</fullName>
    </recommendedName>
</protein>
<dbReference type="GO" id="GO:0008999">
    <property type="term" value="F:protein-N-terminal-alanine acetyltransferase activity"/>
    <property type="evidence" value="ECO:0007669"/>
    <property type="project" value="TreeGrafter"/>
</dbReference>
<dbReference type="InterPro" id="IPR051908">
    <property type="entry name" value="Ribosomal_N-acetyltransferase"/>
</dbReference>
<dbReference type="GO" id="GO:1990189">
    <property type="term" value="F:protein N-terminal-serine acetyltransferase activity"/>
    <property type="evidence" value="ECO:0007669"/>
    <property type="project" value="TreeGrafter"/>
</dbReference>
<dbReference type="PANTHER" id="PTHR43441">
    <property type="entry name" value="RIBOSOMAL-PROTEIN-SERINE ACETYLTRANSFERASE"/>
    <property type="match status" value="1"/>
</dbReference>
<accession>A0AAW0AQH4</accession>
<reference evidence="2 3" key="1">
    <citation type="submission" date="2024-01" db="EMBL/GenBank/DDBJ databases">
        <title>A draft genome for a cacao thread blight-causing isolate of Paramarasmius palmivorus.</title>
        <authorList>
            <person name="Baruah I.K."/>
            <person name="Bukari Y."/>
            <person name="Amoako-Attah I."/>
            <person name="Meinhardt L.W."/>
            <person name="Bailey B.A."/>
            <person name="Cohen S.P."/>
        </authorList>
    </citation>
    <scope>NUCLEOTIDE SEQUENCE [LARGE SCALE GENOMIC DNA]</scope>
    <source>
        <strain evidence="2 3">GH-12</strain>
    </source>
</reference>
<sequence>MTEFSSQKDDNFCFPIPDVLESDRVKLVPFIPAQHAQPLFTTIDTPLWQYVPIGPYTSATDLVAELWEGRMHPRSSETLFVIYDKTPDSEEVVGAIGFINTSPTDLLAEIAPIIVGSRFQGRNIASHAVGLLMRYALDLPERGGLGLRRLQWYANVVNEGSVKLAEKMGFVKEGVMRWHMVLDRSKGKEVGSNGRKVRKGDPGEGWEGRDSVLLATYWDVWEDGGREKVDKIMNRR</sequence>
<organism evidence="2 3">
    <name type="scientific">Paramarasmius palmivorus</name>
    <dbReference type="NCBI Taxonomy" id="297713"/>
    <lineage>
        <taxon>Eukaryota</taxon>
        <taxon>Fungi</taxon>
        <taxon>Dikarya</taxon>
        <taxon>Basidiomycota</taxon>
        <taxon>Agaricomycotina</taxon>
        <taxon>Agaricomycetes</taxon>
        <taxon>Agaricomycetidae</taxon>
        <taxon>Agaricales</taxon>
        <taxon>Marasmiineae</taxon>
        <taxon>Marasmiaceae</taxon>
        <taxon>Paramarasmius</taxon>
    </lineage>
</organism>
<proteinExistence type="predicted"/>
<dbReference type="AlphaFoldDB" id="A0AAW0AQH4"/>
<comment type="caution">
    <text evidence="2">The sequence shown here is derived from an EMBL/GenBank/DDBJ whole genome shotgun (WGS) entry which is preliminary data.</text>
</comment>
<dbReference type="SUPFAM" id="SSF55729">
    <property type="entry name" value="Acyl-CoA N-acyltransferases (Nat)"/>
    <property type="match status" value="1"/>
</dbReference>
<evidence type="ECO:0000313" key="2">
    <source>
        <dbReference type="EMBL" id="KAK7015205.1"/>
    </source>
</evidence>
<dbReference type="Gene3D" id="3.40.630.30">
    <property type="match status" value="1"/>
</dbReference>
<dbReference type="PANTHER" id="PTHR43441:SF5">
    <property type="entry name" value="FAMILY ACETYLTRANSFERASE, PUTATIVE-RELATED"/>
    <property type="match status" value="1"/>
</dbReference>
<dbReference type="Pfam" id="PF13302">
    <property type="entry name" value="Acetyltransf_3"/>
    <property type="match status" value="1"/>
</dbReference>
<name>A0AAW0AQH4_9AGAR</name>
<evidence type="ECO:0000259" key="1">
    <source>
        <dbReference type="PROSITE" id="PS51186"/>
    </source>
</evidence>
<dbReference type="EMBL" id="JAYKXP010000324">
    <property type="protein sequence ID" value="KAK7015205.1"/>
    <property type="molecule type" value="Genomic_DNA"/>
</dbReference>
<dbReference type="Proteomes" id="UP001383192">
    <property type="component" value="Unassembled WGS sequence"/>
</dbReference>